<accession>A0A0W1ANV1</accession>
<feature type="domain" description="DUF4935" evidence="1">
    <location>
        <begin position="10"/>
        <end position="174"/>
    </location>
</feature>
<dbReference type="InterPro" id="IPR032557">
    <property type="entry name" value="DUF4935"/>
</dbReference>
<sequence length="439" mass="50243">MNKKIPTIKVVFDTNVLFTKFNNKLFNKEISALIKRESEREDVDLSWYLPEVVVMERQHQMMRGAFELLPAVSKLNDLLGSSQVVNEDIIKNKIDEHINNQIISHKIQVLNLNTSDVDWKNLIDRACFRLAPFSADEEEKGFRDSIIAQIFLQLVDSTQKADVDCKLFFMTNDGELKKYIEEKIKNTSNVTVLINTQSLIGHVNALTTHISEKTLKNYIQLSNKYFFEKGNPTSFYYVMNLRDQIIRKYENAKLRSVEQGLLRENRIWQIYPPQFIKKEKTRIYWSTRISIPFILYKWEPTYITANGISTTSSLLSPFQIESRAIHTPVTPKIPTSVTQNNSFPSDLLPTTGLFGAIPAGVNLPFSNSLSSLEAQNTRQDEPIYSFTGEPLNGLLSGSVTKKIISQGQSAFDIEWSVNIGPHDKVSDPQLHEIVYLNIE</sequence>
<evidence type="ECO:0000313" key="3">
    <source>
        <dbReference type="Proteomes" id="UP000054729"/>
    </source>
</evidence>
<dbReference type="Pfam" id="PF16289">
    <property type="entry name" value="PIN_12"/>
    <property type="match status" value="1"/>
</dbReference>
<gene>
    <name evidence="2" type="ORF">Lwal_0105</name>
</gene>
<protein>
    <recommendedName>
        <fullName evidence="1">DUF4935 domain-containing protein</fullName>
    </recommendedName>
</protein>
<organism evidence="2 3">
    <name type="scientific">Legionella waltersii</name>
    <dbReference type="NCBI Taxonomy" id="66969"/>
    <lineage>
        <taxon>Bacteria</taxon>
        <taxon>Pseudomonadati</taxon>
        <taxon>Pseudomonadota</taxon>
        <taxon>Gammaproteobacteria</taxon>
        <taxon>Legionellales</taxon>
        <taxon>Legionellaceae</taxon>
        <taxon>Legionella</taxon>
    </lineage>
</organism>
<dbReference type="Proteomes" id="UP000054729">
    <property type="component" value="Unassembled WGS sequence"/>
</dbReference>
<dbReference type="AlphaFoldDB" id="A0A0W1ANV1"/>
<proteinExistence type="predicted"/>
<dbReference type="OrthoDB" id="5657208at2"/>
<evidence type="ECO:0000313" key="2">
    <source>
        <dbReference type="EMBL" id="KTD82989.1"/>
    </source>
</evidence>
<evidence type="ECO:0000259" key="1">
    <source>
        <dbReference type="Pfam" id="PF16289"/>
    </source>
</evidence>
<reference evidence="2 3" key="1">
    <citation type="submission" date="2015-11" db="EMBL/GenBank/DDBJ databases">
        <title>Genomic analysis of 38 Legionella species identifies large and diverse effector repertoires.</title>
        <authorList>
            <person name="Burstein D."/>
            <person name="Amaro F."/>
            <person name="Zusman T."/>
            <person name="Lifshitz Z."/>
            <person name="Cohen O."/>
            <person name="Gilbert J.A."/>
            <person name="Pupko T."/>
            <person name="Shuman H.A."/>
            <person name="Segal G."/>
        </authorList>
    </citation>
    <scope>NUCLEOTIDE SEQUENCE [LARGE SCALE GENOMIC DNA]</scope>
    <source>
        <strain evidence="2 3">ATCC 51914</strain>
    </source>
</reference>
<dbReference type="PATRIC" id="fig|66969.6.peg.117"/>
<keyword evidence="3" id="KW-1185">Reference proteome</keyword>
<name>A0A0W1ANV1_9GAMM</name>
<comment type="caution">
    <text evidence="2">The sequence shown here is derived from an EMBL/GenBank/DDBJ whole genome shotgun (WGS) entry which is preliminary data.</text>
</comment>
<dbReference type="EMBL" id="LNZB01000004">
    <property type="protein sequence ID" value="KTD82989.1"/>
    <property type="molecule type" value="Genomic_DNA"/>
</dbReference>
<dbReference type="RefSeq" id="WP_058478982.1">
    <property type="nucleotide sequence ID" value="NZ_CAAAIQ010000017.1"/>
</dbReference>